<dbReference type="Proteomes" id="UP000029579">
    <property type="component" value="Unassembled WGS sequence"/>
</dbReference>
<accession>A0A095Y9Z2</accession>
<evidence type="ECO:0000313" key="3">
    <source>
        <dbReference type="EMBL" id="KGF03407.1"/>
    </source>
</evidence>
<reference evidence="3 4" key="1">
    <citation type="submission" date="2014-07" db="EMBL/GenBank/DDBJ databases">
        <authorList>
            <person name="McCorrison J."/>
            <person name="Sanka R."/>
            <person name="Torralba M."/>
            <person name="Gillis M."/>
            <person name="Haft D.H."/>
            <person name="Methe B."/>
            <person name="Sutton G."/>
            <person name="Nelson K.E."/>
        </authorList>
    </citation>
    <scope>NUCLEOTIDE SEQUENCE [LARGE SCALE GENOMIC DNA]</scope>
    <source>
        <strain evidence="3 4">S7-1-13</strain>
    </source>
</reference>
<dbReference type="EMBL" id="JRMW01000039">
    <property type="protein sequence ID" value="KGF03407.1"/>
    <property type="molecule type" value="Genomic_DNA"/>
</dbReference>
<evidence type="ECO:0000259" key="1">
    <source>
        <dbReference type="Pfam" id="PF20275"/>
    </source>
</evidence>
<proteinExistence type="predicted"/>
<evidence type="ECO:0000313" key="4">
    <source>
        <dbReference type="Proteomes" id="UP000029579"/>
    </source>
</evidence>
<evidence type="ECO:0000259" key="2">
    <source>
        <dbReference type="Pfam" id="PF21941"/>
    </source>
</evidence>
<dbReference type="Pfam" id="PF21941">
    <property type="entry name" value="SMEK_N"/>
    <property type="match status" value="1"/>
</dbReference>
<dbReference type="NCBIfam" id="NF033859">
    <property type="entry name" value="SMEK_N"/>
    <property type="match status" value="1"/>
</dbReference>
<dbReference type="InterPro" id="IPR047740">
    <property type="entry name" value="SMEK_dom"/>
</dbReference>
<comment type="caution">
    <text evidence="3">The sequence shown here is derived from an EMBL/GenBank/DDBJ whole genome shotgun (WGS) entry which is preliminary data.</text>
</comment>
<gene>
    <name evidence="3" type="ORF">HMPREF1630_07450</name>
</gene>
<protein>
    <recommendedName>
        <fullName evidence="5">SMEK domain-containing protein</fullName>
    </recommendedName>
</protein>
<evidence type="ECO:0008006" key="5">
    <source>
        <dbReference type="Google" id="ProtNLM"/>
    </source>
</evidence>
<dbReference type="eggNOG" id="ENOG502Z8AU">
    <property type="taxonomic scope" value="Bacteria"/>
</dbReference>
<dbReference type="AlphaFoldDB" id="A0A095Y9Z2"/>
<dbReference type="Pfam" id="PF20275">
    <property type="entry name" value="CTD10"/>
    <property type="match status" value="1"/>
</dbReference>
<feature type="domain" description="ABC-three component systems C-terminal" evidence="1">
    <location>
        <begin position="176"/>
        <end position="313"/>
    </location>
</feature>
<feature type="domain" description="SMEK" evidence="2">
    <location>
        <begin position="9"/>
        <end position="146"/>
    </location>
</feature>
<dbReference type="RefSeq" id="WP_037328425.1">
    <property type="nucleotide sequence ID" value="NZ_JRMW01000039.1"/>
</dbReference>
<dbReference type="InterPro" id="IPR046919">
    <property type="entry name" value="ABC-3C_CTD10"/>
</dbReference>
<sequence length="325" mass="38159">MNRIIYFNYIEEKLNTLAYRVEVRSKLNLLELNIHSENFFAYLCNIIFDLELENLNFSYQNIDGIDLIDNKNKVVVQVSSTCTKAKIDNSLSKKIYTKYKDYSYKFMSISKNAPSSLKNTTFKNPYSMKFDPKQDIWDVGLLLKKILNQTVFKQRQVYDFIKAELGQDVDCVKIESNLAKVINILAAETLDVNAGSPEINSFAIEDKISFNDLEYAKDIIDDYKIFYHRLDEIYSEFDKEGKNKSFSVLQEIRRQYIELNRLNNTPTDIFYEIINCVMKVIIESSNYIEMPMEELQMCTDILVVDAFIRCKIFRNPEGYNHVITR</sequence>
<name>A0A095Y9Z2_9FIRM</name>
<organism evidence="3 4">
    <name type="scientific">Anaerococcus lactolyticus S7-1-13</name>
    <dbReference type="NCBI Taxonomy" id="1284686"/>
    <lineage>
        <taxon>Bacteria</taxon>
        <taxon>Bacillati</taxon>
        <taxon>Bacillota</taxon>
        <taxon>Tissierellia</taxon>
        <taxon>Tissierellales</taxon>
        <taxon>Peptoniphilaceae</taxon>
        <taxon>Anaerococcus</taxon>
    </lineage>
</organism>
<dbReference type="OrthoDB" id="397330at2"/>